<gene>
    <name evidence="2" type="ORF">D8674_004516</name>
</gene>
<dbReference type="OrthoDB" id="10559060at2759"/>
<reference evidence="3" key="2">
    <citation type="submission" date="2019-10" db="EMBL/GenBank/DDBJ databases">
        <title>A de novo genome assembly of a pear dwarfing rootstock.</title>
        <authorList>
            <person name="Wang F."/>
            <person name="Wang J."/>
            <person name="Li S."/>
            <person name="Zhang Y."/>
            <person name="Fang M."/>
            <person name="Ma L."/>
            <person name="Zhao Y."/>
            <person name="Jiang S."/>
        </authorList>
    </citation>
    <scope>NUCLEOTIDE SEQUENCE [LARGE SCALE GENOMIC DNA]</scope>
</reference>
<feature type="region of interest" description="Disordered" evidence="1">
    <location>
        <begin position="39"/>
        <end position="64"/>
    </location>
</feature>
<reference evidence="2 3" key="1">
    <citation type="submission" date="2019-09" db="EMBL/GenBank/DDBJ databases">
        <authorList>
            <person name="Ou C."/>
        </authorList>
    </citation>
    <scope>NUCLEOTIDE SEQUENCE [LARGE SCALE GENOMIC DNA]</scope>
    <source>
        <strain evidence="2">S2</strain>
        <tissue evidence="2">Leaf</tissue>
    </source>
</reference>
<dbReference type="EMBL" id="SMOL01000695">
    <property type="protein sequence ID" value="KAB2603511.1"/>
    <property type="molecule type" value="Genomic_DNA"/>
</dbReference>
<feature type="region of interest" description="Disordered" evidence="1">
    <location>
        <begin position="89"/>
        <end position="192"/>
    </location>
</feature>
<accession>A0A5N5FPF4</accession>
<evidence type="ECO:0000313" key="3">
    <source>
        <dbReference type="Proteomes" id="UP000327157"/>
    </source>
</evidence>
<reference evidence="2 3" key="3">
    <citation type="submission" date="2019-11" db="EMBL/GenBank/DDBJ databases">
        <title>A de novo genome assembly of a pear dwarfing rootstock.</title>
        <authorList>
            <person name="Wang F."/>
            <person name="Wang J."/>
            <person name="Li S."/>
            <person name="Zhang Y."/>
            <person name="Fang M."/>
            <person name="Ma L."/>
            <person name="Zhao Y."/>
            <person name="Jiang S."/>
        </authorList>
    </citation>
    <scope>NUCLEOTIDE SEQUENCE [LARGE SCALE GENOMIC DNA]</scope>
    <source>
        <strain evidence="2">S2</strain>
        <tissue evidence="2">Leaf</tissue>
    </source>
</reference>
<feature type="compositionally biased region" description="Basic and acidic residues" evidence="1">
    <location>
        <begin position="48"/>
        <end position="64"/>
    </location>
</feature>
<name>A0A5N5FPF4_9ROSA</name>
<keyword evidence="3" id="KW-1185">Reference proteome</keyword>
<protein>
    <submittedName>
        <fullName evidence="2">Glycine-rich protein 2-like</fullName>
    </submittedName>
</protein>
<dbReference type="AlphaFoldDB" id="A0A5N5FPF4"/>
<comment type="caution">
    <text evidence="2">The sequence shown here is derived from an EMBL/GenBank/DDBJ whole genome shotgun (WGS) entry which is preliminary data.</text>
</comment>
<proteinExistence type="predicted"/>
<evidence type="ECO:0000256" key="1">
    <source>
        <dbReference type="SAM" id="MobiDB-lite"/>
    </source>
</evidence>
<organism evidence="2 3">
    <name type="scientific">Pyrus ussuriensis x Pyrus communis</name>
    <dbReference type="NCBI Taxonomy" id="2448454"/>
    <lineage>
        <taxon>Eukaryota</taxon>
        <taxon>Viridiplantae</taxon>
        <taxon>Streptophyta</taxon>
        <taxon>Embryophyta</taxon>
        <taxon>Tracheophyta</taxon>
        <taxon>Spermatophyta</taxon>
        <taxon>Magnoliopsida</taxon>
        <taxon>eudicotyledons</taxon>
        <taxon>Gunneridae</taxon>
        <taxon>Pentapetalae</taxon>
        <taxon>rosids</taxon>
        <taxon>fabids</taxon>
        <taxon>Rosales</taxon>
        <taxon>Rosaceae</taxon>
        <taxon>Amygdaloideae</taxon>
        <taxon>Maleae</taxon>
        <taxon>Pyrus</taxon>
    </lineage>
</organism>
<sequence>MNKKTKKPHPTLSLSLVTVPGLVVATATPLLVTLPKHVPGRSGSGYRDSTDYSECKTDDYSEEGHGAAYNETTVYSNKGRRTGGCGYGGASNADSYSEEGHGGRATETIAFSGEGRRTGGGGYSDNTDYSGKGRRTSGGGGYGGESTDDYSEERHGGRRGYKKSDDDDSEEGHEGRDRGGYSNRSEMRNFLL</sequence>
<dbReference type="Proteomes" id="UP000327157">
    <property type="component" value="Chromosome 10"/>
</dbReference>
<evidence type="ECO:0000313" key="2">
    <source>
        <dbReference type="EMBL" id="KAB2603511.1"/>
    </source>
</evidence>